<keyword evidence="2 6" id="KW-0547">Nucleotide-binding</keyword>
<organism evidence="7 8">
    <name type="scientific">Actinocrispum wychmicini</name>
    <dbReference type="NCBI Taxonomy" id="1213861"/>
    <lineage>
        <taxon>Bacteria</taxon>
        <taxon>Bacillati</taxon>
        <taxon>Actinomycetota</taxon>
        <taxon>Actinomycetes</taxon>
        <taxon>Pseudonocardiales</taxon>
        <taxon>Pseudonocardiaceae</taxon>
        <taxon>Actinocrispum</taxon>
    </lineage>
</organism>
<dbReference type="GO" id="GO:0140662">
    <property type="term" value="F:ATP-dependent protein folding chaperone"/>
    <property type="evidence" value="ECO:0007669"/>
    <property type="project" value="InterPro"/>
</dbReference>
<dbReference type="SUPFAM" id="SSF48452">
    <property type="entry name" value="TPR-like"/>
    <property type="match status" value="1"/>
</dbReference>
<dbReference type="PANTHER" id="PTHR19375">
    <property type="entry name" value="HEAT SHOCK PROTEIN 70KDA"/>
    <property type="match status" value="1"/>
</dbReference>
<evidence type="ECO:0000256" key="2">
    <source>
        <dbReference type="ARBA" id="ARBA00022741"/>
    </source>
</evidence>
<comment type="similarity">
    <text evidence="1 6">Belongs to the heat shock protein 70 family.</text>
</comment>
<evidence type="ECO:0000256" key="3">
    <source>
        <dbReference type="ARBA" id="ARBA00022840"/>
    </source>
</evidence>
<evidence type="ECO:0000256" key="4">
    <source>
        <dbReference type="ARBA" id="ARBA00023016"/>
    </source>
</evidence>
<dbReference type="PROSITE" id="PS01036">
    <property type="entry name" value="HSP70_3"/>
    <property type="match status" value="1"/>
</dbReference>
<dbReference type="Proteomes" id="UP000295680">
    <property type="component" value="Unassembled WGS sequence"/>
</dbReference>
<keyword evidence="3 6" id="KW-0067">ATP-binding</keyword>
<evidence type="ECO:0000313" key="8">
    <source>
        <dbReference type="Proteomes" id="UP000295680"/>
    </source>
</evidence>
<evidence type="ECO:0000256" key="5">
    <source>
        <dbReference type="ARBA" id="ARBA00023186"/>
    </source>
</evidence>
<dbReference type="InterPro" id="IPR018181">
    <property type="entry name" value="Heat_shock_70_CS"/>
</dbReference>
<dbReference type="GO" id="GO:0005524">
    <property type="term" value="F:ATP binding"/>
    <property type="evidence" value="ECO:0007669"/>
    <property type="project" value="UniProtKB-KW"/>
</dbReference>
<dbReference type="Pfam" id="PF00012">
    <property type="entry name" value="HSP70"/>
    <property type="match status" value="1"/>
</dbReference>
<reference evidence="7 8" key="1">
    <citation type="submission" date="2019-03" db="EMBL/GenBank/DDBJ databases">
        <title>Genomic Encyclopedia of Type Strains, Phase IV (KMG-IV): sequencing the most valuable type-strain genomes for metagenomic binning, comparative biology and taxonomic classification.</title>
        <authorList>
            <person name="Goeker M."/>
        </authorList>
    </citation>
    <scope>NUCLEOTIDE SEQUENCE [LARGE SCALE GENOMIC DNA]</scope>
    <source>
        <strain evidence="7 8">DSM 45934</strain>
    </source>
</reference>
<dbReference type="SUPFAM" id="SSF53067">
    <property type="entry name" value="Actin-like ATPase domain"/>
    <property type="match status" value="2"/>
</dbReference>
<keyword evidence="5" id="KW-0143">Chaperone</keyword>
<sequence length="553" mass="59786">MSGTAIGVDVGSLGLRVAWSGPDCQPVELGESAAAEDQPWVTAEFEAGTINFVTARHLRSAAAVHKLVTELSAARTRVGTETGHQVDRVVLTVPARMESRDRIGLRALARRAGFTDVHLVNDAIAAALGEDGSVPARTVLVYSLGYSGFEVGLLRVARGQVRVLHHMAADAPSGAGMDSWIMNTWLRALGQREADDLTDWTAAEWTRLRAVAEEAKHQLAANQPVRRFWPPWSTGPSLVLETPTPEEFRQLTDAQVAATRDHVREVLADAKLSARDIDAVLLVGGCTALPAVPAMLDSELGVPTRRTGPNHLAWGAAVYGARLGPMDAEPDQAAEFIDVPEQPVALTGLTLPAHGVAPDTTRPSDPIADARRLWSDGKPDDAKALLTALIDRAGQLLKEIAESTSETESLLAESTQEARDRARRAIDRAVRRLTKGQLADAVSESHQAWELAPDLDDVFQKMIDVHLAAARAADTPDRFADAYRWLNCAQAHARFNQEVVDCLVERMFAHARHHHDRGQLTEAMGLLEQCLNLDPDHPGGQELSAEIGAHTHG</sequence>
<keyword evidence="8" id="KW-1185">Reference proteome</keyword>
<dbReference type="Gene3D" id="3.30.420.40">
    <property type="match status" value="2"/>
</dbReference>
<proteinExistence type="inferred from homology"/>
<dbReference type="OrthoDB" id="4253885at2"/>
<evidence type="ECO:0000256" key="6">
    <source>
        <dbReference type="RuleBase" id="RU003322"/>
    </source>
</evidence>
<keyword evidence="4" id="KW-0346">Stress response</keyword>
<accession>A0A4R2JY57</accession>
<name>A0A4R2JY57_9PSEU</name>
<dbReference type="InterPro" id="IPR011990">
    <property type="entry name" value="TPR-like_helical_dom_sf"/>
</dbReference>
<dbReference type="InterPro" id="IPR013126">
    <property type="entry name" value="Hsp_70_fam"/>
</dbReference>
<gene>
    <name evidence="7" type="ORF">EV192_102306</name>
</gene>
<dbReference type="EMBL" id="SLWS01000002">
    <property type="protein sequence ID" value="TCO62169.1"/>
    <property type="molecule type" value="Genomic_DNA"/>
</dbReference>
<dbReference type="RefSeq" id="WP_132113741.1">
    <property type="nucleotide sequence ID" value="NZ_SLWS01000002.1"/>
</dbReference>
<dbReference type="Gene3D" id="1.25.40.10">
    <property type="entry name" value="Tetratricopeptide repeat domain"/>
    <property type="match status" value="1"/>
</dbReference>
<comment type="caution">
    <text evidence="7">The sequence shown here is derived from an EMBL/GenBank/DDBJ whole genome shotgun (WGS) entry which is preliminary data.</text>
</comment>
<dbReference type="Gene3D" id="3.90.640.10">
    <property type="entry name" value="Actin, Chain A, domain 4"/>
    <property type="match status" value="1"/>
</dbReference>
<protein>
    <submittedName>
        <fullName evidence="7">Hsp70 protein</fullName>
    </submittedName>
</protein>
<evidence type="ECO:0000313" key="7">
    <source>
        <dbReference type="EMBL" id="TCO62169.1"/>
    </source>
</evidence>
<evidence type="ECO:0000256" key="1">
    <source>
        <dbReference type="ARBA" id="ARBA00007381"/>
    </source>
</evidence>
<dbReference type="InterPro" id="IPR043129">
    <property type="entry name" value="ATPase_NBD"/>
</dbReference>
<dbReference type="AlphaFoldDB" id="A0A4R2JY57"/>